<dbReference type="InterPro" id="IPR006631">
    <property type="entry name" value="DM4_12"/>
</dbReference>
<organism>
    <name type="scientific">Pediculus humanus subsp. corporis</name>
    <name type="common">Body louse</name>
    <dbReference type="NCBI Taxonomy" id="121224"/>
    <lineage>
        <taxon>Eukaryota</taxon>
        <taxon>Metazoa</taxon>
        <taxon>Ecdysozoa</taxon>
        <taxon>Arthropoda</taxon>
        <taxon>Hexapoda</taxon>
        <taxon>Insecta</taxon>
        <taxon>Pterygota</taxon>
        <taxon>Neoptera</taxon>
        <taxon>Paraneoptera</taxon>
        <taxon>Psocodea</taxon>
        <taxon>Troctomorpha</taxon>
        <taxon>Phthiraptera</taxon>
        <taxon>Anoplura</taxon>
        <taxon>Pediculidae</taxon>
        <taxon>Pediculus</taxon>
    </lineage>
</organism>
<dbReference type="CTD" id="8233676"/>
<dbReference type="AlphaFoldDB" id="E0VQA2"/>
<proteinExistence type="predicted"/>
<protein>
    <submittedName>
        <fullName evidence="1 2">Uncharacterized protein</fullName>
    </submittedName>
</protein>
<reference evidence="2" key="3">
    <citation type="submission" date="2020-05" db="UniProtKB">
        <authorList>
            <consortium name="EnsemblMetazoa"/>
        </authorList>
    </citation>
    <scope>IDENTIFICATION</scope>
    <source>
        <strain evidence="2">USDA</strain>
    </source>
</reference>
<dbReference type="OMA" id="FIVEIFH"/>
<keyword evidence="3" id="KW-1185">Reference proteome</keyword>
<gene>
    <name evidence="2" type="primary">8233676</name>
    <name evidence="1" type="ORF">Phum_PHUM375060</name>
</gene>
<dbReference type="Pfam" id="PF07841">
    <property type="entry name" value="DM4_12"/>
    <property type="match status" value="1"/>
</dbReference>
<dbReference type="PANTHER" id="PTHR21398:SF1">
    <property type="entry name" value="FI03705P"/>
    <property type="match status" value="1"/>
</dbReference>
<accession>E0VQA2</accession>
<reference evidence="1" key="2">
    <citation type="submission" date="2007-04" db="EMBL/GenBank/DDBJ databases">
        <title>The genome of the human body louse.</title>
        <authorList>
            <consortium name="The Human Body Louse Genome Consortium"/>
            <person name="Kirkness E."/>
            <person name="Walenz B."/>
            <person name="Hass B."/>
            <person name="Bruggner R."/>
            <person name="Strausberg R."/>
        </authorList>
    </citation>
    <scope>NUCLEOTIDE SEQUENCE</scope>
    <source>
        <strain evidence="1">USDA</strain>
    </source>
</reference>
<dbReference type="OrthoDB" id="6617264at2759"/>
<sequence length="240" mass="27965">MEFNNSTISNEFKNLNSRTDRTILSRRKRYIVFPKGSSFQLVLESLSRIPRQMPLVLGPTIQLAWPLPSGIPQTSRKIRSTINNEENFIYEKKSSFTKNNHNKKYDKFGNVMKLFTLFGITVGLAWQLPDDPAIFADHKKKHKIYKRNVLKKMETVMEPMGTNGQQCVLKALCESGQRTPSKKEFIVEIFHKIFSVNHDDDDDDNDTHDDKMYKRAHRSINQNCDKLYPECPFSIFKSLQ</sequence>
<dbReference type="HOGENOM" id="CLU_1152742_0_0_1"/>
<dbReference type="EnsemblMetazoa" id="PHUM375060-RA">
    <property type="protein sequence ID" value="PHUM375060-PA"/>
    <property type="gene ID" value="PHUM375060"/>
</dbReference>
<reference evidence="1" key="1">
    <citation type="submission" date="2007-04" db="EMBL/GenBank/DDBJ databases">
        <title>Annotation of Pediculus humanus corporis strain USDA.</title>
        <authorList>
            <person name="Kirkness E."/>
            <person name="Hannick L."/>
            <person name="Hass B."/>
            <person name="Bruggner R."/>
            <person name="Lawson D."/>
            <person name="Bidwell S."/>
            <person name="Joardar V."/>
            <person name="Caler E."/>
            <person name="Walenz B."/>
            <person name="Inman J."/>
            <person name="Schobel S."/>
            <person name="Galinsky K."/>
            <person name="Amedeo P."/>
            <person name="Strausberg R."/>
        </authorList>
    </citation>
    <scope>NUCLEOTIDE SEQUENCE</scope>
    <source>
        <strain evidence="1">USDA</strain>
    </source>
</reference>
<dbReference type="KEGG" id="phu:Phum_PHUM375060"/>
<dbReference type="PANTHER" id="PTHR21398">
    <property type="entry name" value="AGAP007094-PA"/>
    <property type="match status" value="1"/>
</dbReference>
<dbReference type="VEuPathDB" id="VectorBase:PHUM375060"/>
<evidence type="ECO:0000313" key="3">
    <source>
        <dbReference type="Proteomes" id="UP000009046"/>
    </source>
</evidence>
<dbReference type="InParanoid" id="E0VQA2"/>
<dbReference type="EMBL" id="AAZO01004377">
    <property type="status" value="NOT_ANNOTATED_CDS"/>
    <property type="molecule type" value="Genomic_DNA"/>
</dbReference>
<name>E0VQA2_PEDHC</name>
<evidence type="ECO:0000313" key="1">
    <source>
        <dbReference type="EMBL" id="EEB15558.1"/>
    </source>
</evidence>
<dbReference type="SMART" id="SM00718">
    <property type="entry name" value="DM4_12"/>
    <property type="match status" value="1"/>
</dbReference>
<dbReference type="Proteomes" id="UP000009046">
    <property type="component" value="Unassembled WGS sequence"/>
</dbReference>
<evidence type="ECO:0000313" key="2">
    <source>
        <dbReference type="EnsemblMetazoa" id="PHUM375060-PA"/>
    </source>
</evidence>
<dbReference type="EMBL" id="DS235408">
    <property type="protein sequence ID" value="EEB15558.1"/>
    <property type="molecule type" value="Genomic_DNA"/>
</dbReference>
<dbReference type="GeneID" id="8233676"/>
<dbReference type="eggNOG" id="ENOG502STZ7">
    <property type="taxonomic scope" value="Eukaryota"/>
</dbReference>
<dbReference type="RefSeq" id="XP_002428296.1">
    <property type="nucleotide sequence ID" value="XM_002428251.1"/>
</dbReference>